<accession>A0AAV0U7F1</accession>
<dbReference type="EMBL" id="CANTFM010000975">
    <property type="protein sequence ID" value="CAI5732567.1"/>
    <property type="molecule type" value="Genomic_DNA"/>
</dbReference>
<proteinExistence type="predicted"/>
<dbReference type="PANTHER" id="PTHR12663:SF0">
    <property type="entry name" value="PRECOCIOUS DISSOCIATION OF SISTERS 5, ISOFORM A"/>
    <property type="match status" value="1"/>
</dbReference>
<feature type="compositionally biased region" description="Basic residues" evidence="3">
    <location>
        <begin position="16"/>
        <end position="28"/>
    </location>
</feature>
<protein>
    <submittedName>
        <fullName evidence="4">Uncharacterized protein</fullName>
    </submittedName>
</protein>
<dbReference type="Pfam" id="PF20168">
    <property type="entry name" value="PDS5"/>
    <property type="match status" value="1"/>
</dbReference>
<dbReference type="GO" id="GO:0007064">
    <property type="term" value="P:mitotic sister chromatid cohesion"/>
    <property type="evidence" value="ECO:0007669"/>
    <property type="project" value="InterPro"/>
</dbReference>
<evidence type="ECO:0000313" key="5">
    <source>
        <dbReference type="Proteomes" id="UP001162029"/>
    </source>
</evidence>
<evidence type="ECO:0000313" key="4">
    <source>
        <dbReference type="EMBL" id="CAI5732567.1"/>
    </source>
</evidence>
<keyword evidence="2" id="KW-0539">Nucleus</keyword>
<feature type="region of interest" description="Disordered" evidence="3">
    <location>
        <begin position="1"/>
        <end position="54"/>
    </location>
</feature>
<feature type="compositionally biased region" description="Basic and acidic residues" evidence="3">
    <location>
        <begin position="31"/>
        <end position="49"/>
    </location>
</feature>
<evidence type="ECO:0000256" key="2">
    <source>
        <dbReference type="ARBA" id="ARBA00023242"/>
    </source>
</evidence>
<dbReference type="GO" id="GO:0005634">
    <property type="term" value="C:nucleus"/>
    <property type="evidence" value="ECO:0007669"/>
    <property type="project" value="UniProtKB-SubCell"/>
</dbReference>
<comment type="subcellular location">
    <subcellularLocation>
        <location evidence="1">Nucleus</location>
    </subcellularLocation>
</comment>
<gene>
    <name evidence="4" type="ORF">PDE001_LOCUS5146</name>
</gene>
<reference evidence="4" key="1">
    <citation type="submission" date="2022-12" db="EMBL/GenBank/DDBJ databases">
        <authorList>
            <person name="Webb A."/>
        </authorList>
    </citation>
    <scope>NUCLEOTIDE SEQUENCE</scope>
    <source>
        <strain evidence="4">Pd1</strain>
    </source>
</reference>
<dbReference type="GO" id="GO:0006281">
    <property type="term" value="P:DNA repair"/>
    <property type="evidence" value="ECO:0007669"/>
    <property type="project" value="TreeGrafter"/>
</dbReference>
<evidence type="ECO:0000256" key="3">
    <source>
        <dbReference type="SAM" id="MobiDB-lite"/>
    </source>
</evidence>
<sequence>MDPHKTRASSTTKRCPATKKRVSNRRQTAKIQEEELKTEVPDSDSDRTQHQISQNSDILSGISFSAAGRISSSILSKRLQETWETLQQTSSRQQQQEDATVDVQAAEKLKLLATELLQPKLLQHKDKNIQSLVACCLVEIMRVSSPDTPFSCEEELYRVFKLFIDQLRALTRTRDDDIYCFAQLFMCLRA</sequence>
<keyword evidence="5" id="KW-1185">Reference proteome</keyword>
<evidence type="ECO:0000256" key="1">
    <source>
        <dbReference type="ARBA" id="ARBA00004123"/>
    </source>
</evidence>
<comment type="caution">
    <text evidence="4">The sequence shown here is derived from an EMBL/GenBank/DDBJ whole genome shotgun (WGS) entry which is preliminary data.</text>
</comment>
<organism evidence="4 5">
    <name type="scientific">Peronospora destructor</name>
    <dbReference type="NCBI Taxonomy" id="86335"/>
    <lineage>
        <taxon>Eukaryota</taxon>
        <taxon>Sar</taxon>
        <taxon>Stramenopiles</taxon>
        <taxon>Oomycota</taxon>
        <taxon>Peronosporomycetes</taxon>
        <taxon>Peronosporales</taxon>
        <taxon>Peronosporaceae</taxon>
        <taxon>Peronospora</taxon>
    </lineage>
</organism>
<dbReference type="AlphaFoldDB" id="A0AAV0U7F1"/>
<dbReference type="PANTHER" id="PTHR12663">
    <property type="entry name" value="ANDROGEN INDUCED INHIBITOR OF PROLIFERATION AS3 / PDS5-RELATED"/>
    <property type="match status" value="1"/>
</dbReference>
<dbReference type="Proteomes" id="UP001162029">
    <property type="component" value="Unassembled WGS sequence"/>
</dbReference>
<dbReference type="GO" id="GO:0000785">
    <property type="term" value="C:chromatin"/>
    <property type="evidence" value="ECO:0007669"/>
    <property type="project" value="TreeGrafter"/>
</dbReference>
<name>A0AAV0U7F1_9STRA</name>
<dbReference type="InterPro" id="IPR039776">
    <property type="entry name" value="Pds5"/>
</dbReference>